<name>A0ABQ0X0Q9_9MICC</name>
<evidence type="ECO:0000313" key="2">
    <source>
        <dbReference type="EMBL" id="GEO90890.1"/>
    </source>
</evidence>
<accession>A0ABQ0X0Q9</accession>
<feature type="region of interest" description="Disordered" evidence="1">
    <location>
        <begin position="1"/>
        <end position="21"/>
    </location>
</feature>
<dbReference type="RefSeq" id="WP_147050328.1">
    <property type="nucleotide sequence ID" value="NZ_BJZR01000003.1"/>
</dbReference>
<protein>
    <recommendedName>
        <fullName evidence="4">DUF222 domain-containing protein</fullName>
    </recommendedName>
</protein>
<evidence type="ECO:0000313" key="3">
    <source>
        <dbReference type="Proteomes" id="UP000321155"/>
    </source>
</evidence>
<sequence length="170" mass="17794">MSSAVSPRDEQPVFWADDPAPSPLLSDLHDLIDEPAEAPEEGGAVVADPRFLRAELERRILAAAGEVESAEWALDRTREEAAWGGAEIGVGLDVEPVDSELETARWSLDQAVCRLHAELHRAARQGLPVEDIARAASLETGEVGAVLAAPERACEDTGAAGAAGGLAAVV</sequence>
<dbReference type="Proteomes" id="UP000321155">
    <property type="component" value="Unassembled WGS sequence"/>
</dbReference>
<dbReference type="EMBL" id="BJZR01000003">
    <property type="protein sequence ID" value="GEO90890.1"/>
    <property type="molecule type" value="Genomic_DNA"/>
</dbReference>
<evidence type="ECO:0000256" key="1">
    <source>
        <dbReference type="SAM" id="MobiDB-lite"/>
    </source>
</evidence>
<reference evidence="2 3" key="1">
    <citation type="submission" date="2019-07" db="EMBL/GenBank/DDBJ databases">
        <title>Whole genome shotgun sequence of Kocuria flava NBRC 107626.</title>
        <authorList>
            <person name="Hosoyama A."/>
            <person name="Uohara A."/>
            <person name="Ohji S."/>
            <person name="Ichikawa N."/>
        </authorList>
    </citation>
    <scope>NUCLEOTIDE SEQUENCE [LARGE SCALE GENOMIC DNA]</scope>
    <source>
        <strain evidence="2 3">NBRC 107626</strain>
    </source>
</reference>
<keyword evidence="3" id="KW-1185">Reference proteome</keyword>
<gene>
    <name evidence="2" type="ORF">KFL01_01960</name>
</gene>
<comment type="caution">
    <text evidence="2">The sequence shown here is derived from an EMBL/GenBank/DDBJ whole genome shotgun (WGS) entry which is preliminary data.</text>
</comment>
<proteinExistence type="predicted"/>
<evidence type="ECO:0008006" key="4">
    <source>
        <dbReference type="Google" id="ProtNLM"/>
    </source>
</evidence>
<organism evidence="2 3">
    <name type="scientific">Kocuria flava</name>
    <dbReference type="NCBI Taxonomy" id="446860"/>
    <lineage>
        <taxon>Bacteria</taxon>
        <taxon>Bacillati</taxon>
        <taxon>Actinomycetota</taxon>
        <taxon>Actinomycetes</taxon>
        <taxon>Micrococcales</taxon>
        <taxon>Micrococcaceae</taxon>
        <taxon>Kocuria</taxon>
    </lineage>
</organism>